<protein>
    <submittedName>
        <fullName evidence="3">Uncharacterized protein</fullName>
    </submittedName>
</protein>
<feature type="region of interest" description="Disordered" evidence="1">
    <location>
        <begin position="421"/>
        <end position="440"/>
    </location>
</feature>
<keyword evidence="2" id="KW-0472">Membrane</keyword>
<reference evidence="3" key="1">
    <citation type="journal article" date="2012" name="Proc. Natl. Acad. Sci. U.S.A.">
        <title>Antigenic diversity is generated by distinct evolutionary mechanisms in African trypanosome species.</title>
        <authorList>
            <person name="Jackson A.P."/>
            <person name="Berry A."/>
            <person name="Aslett M."/>
            <person name="Allison H.C."/>
            <person name="Burton P."/>
            <person name="Vavrova-Anderson J."/>
            <person name="Brown R."/>
            <person name="Browne H."/>
            <person name="Corton N."/>
            <person name="Hauser H."/>
            <person name="Gamble J."/>
            <person name="Gilderthorp R."/>
            <person name="Marcello L."/>
            <person name="McQuillan J."/>
            <person name="Otto T.D."/>
            <person name="Quail M.A."/>
            <person name="Sanders M.J."/>
            <person name="van Tonder A."/>
            <person name="Ginger M.L."/>
            <person name="Field M.C."/>
            <person name="Barry J.D."/>
            <person name="Hertz-Fowler C."/>
            <person name="Berriman M."/>
        </authorList>
    </citation>
    <scope>NUCLEOTIDE SEQUENCE</scope>
    <source>
        <strain evidence="3">Y486</strain>
    </source>
</reference>
<feature type="compositionally biased region" description="Low complexity" evidence="1">
    <location>
        <begin position="421"/>
        <end position="431"/>
    </location>
</feature>
<organism evidence="3">
    <name type="scientific">Trypanosoma vivax (strain Y486)</name>
    <dbReference type="NCBI Taxonomy" id="1055687"/>
    <lineage>
        <taxon>Eukaryota</taxon>
        <taxon>Discoba</taxon>
        <taxon>Euglenozoa</taxon>
        <taxon>Kinetoplastea</taxon>
        <taxon>Metakinetoplastina</taxon>
        <taxon>Trypanosomatida</taxon>
        <taxon>Trypanosomatidae</taxon>
        <taxon>Trypanosoma</taxon>
        <taxon>Duttonella</taxon>
    </lineage>
</organism>
<keyword evidence="2" id="KW-1133">Transmembrane helix</keyword>
<name>G0TXM5_TRYVY</name>
<feature type="region of interest" description="Disordered" evidence="1">
    <location>
        <begin position="43"/>
        <end position="81"/>
    </location>
</feature>
<feature type="transmembrane region" description="Helical" evidence="2">
    <location>
        <begin position="867"/>
        <end position="886"/>
    </location>
</feature>
<dbReference type="VEuPathDB" id="TriTrypDB:TvY486_0700590"/>
<evidence type="ECO:0000256" key="2">
    <source>
        <dbReference type="SAM" id="Phobius"/>
    </source>
</evidence>
<gene>
    <name evidence="3" type="ORF">TVY486_0700590</name>
</gene>
<feature type="transmembrane region" description="Helical" evidence="2">
    <location>
        <begin position="892"/>
        <end position="911"/>
    </location>
</feature>
<accession>G0TXM5</accession>
<evidence type="ECO:0000256" key="1">
    <source>
        <dbReference type="SAM" id="MobiDB-lite"/>
    </source>
</evidence>
<feature type="region of interest" description="Disordered" evidence="1">
    <location>
        <begin position="210"/>
        <end position="246"/>
    </location>
</feature>
<keyword evidence="2" id="KW-0812">Transmembrane</keyword>
<feature type="compositionally biased region" description="Polar residues" evidence="1">
    <location>
        <begin position="63"/>
        <end position="77"/>
    </location>
</feature>
<dbReference type="AlphaFoldDB" id="G0TXM5"/>
<proteinExistence type="predicted"/>
<feature type="compositionally biased region" description="Basic residues" evidence="1">
    <location>
        <begin position="48"/>
        <end position="57"/>
    </location>
</feature>
<feature type="compositionally biased region" description="Basic and acidic residues" evidence="1">
    <location>
        <begin position="235"/>
        <end position="246"/>
    </location>
</feature>
<evidence type="ECO:0000313" key="3">
    <source>
        <dbReference type="EMBL" id="CCC48716.1"/>
    </source>
</evidence>
<dbReference type="EMBL" id="HE573023">
    <property type="protein sequence ID" value="CCC48716.1"/>
    <property type="molecule type" value="Genomic_DNA"/>
</dbReference>
<sequence>MTTPHTPSSGGAAGRLLMGYTACPVTYAKSVVVGGDSCTNGDYPELRKQRHSRKGGLRGRQAVTASEKTSPIRSSSGAEKHCTPKLTTTECGRGRTACESACVSADSVLGDARLKLDDCCCSDRYSNIMGLIWQKIGEARALRQHNFIKEARLKLHHARGLLKSISISGAGCCVVRQQRSLEDLRRKIDALADGLSSPRFRNSLRAEVSRLASRSPAHRGRCASESSTSTTTSNERVRGDGPREHTIKGLNCGCKMPTQPTRSSSPIEQRCSRRVQKFKKCAYEADHLKAHSNVNHFNGSVNLESYHNEIFREWDLTTGVTQRAMSDLYETGPKSSRRHLKVDDGSSGRHNVCCACLHPASAADGSLSRSSKCFAPPCCTPMATGRKNVREAAEGGEYSCKNNGDDSLLAARCHTQVYTPTPSAPITASSPQLLSSRDSLPEHSVRAASHLFHSKAPGAAGGDPCFKQNALLRTFRIPARNSLGRKGMEKAIQPTALPHTLLLSRPRRRGMVCRPWPQCLLLSRPRRRRMVCRPWPQCLLLSRPRRRRMVCRPWPQCLLLSRPRRRRMVCRPWPQCLLLSRPRRRRMVCRPWPQCLLLSRPRRRRMVCRPWPQCLLLSRPRRRRMVCRPWPQCLLLSRPRRRRMVCRPWPQCLLLSRPRRRRTVCRLWPQYLLLSRPRRRRTVCRLWHQCLLLSRPRRRRTVCRPWPQCLLLSRPRRRRMVCRLWPQCLLLSRPRRRRMVCRPWPQCLLLSRPRRRRTVCRPWPQYLLLSRPRRRRMVCRLWPQYLLLSRPRRRRMVCRPWPQCLLLSRPRRRRTVCRLWHQCLLLSTPRRRRTVCRLWHQCLLCLLYLLIHCSFPYIILHSLFSSYVFPACLSSPLLLCPLHIFICFFLSFFGSSWVSLIFTCTYFFLIVPS</sequence>